<dbReference type="Gene3D" id="2.60.120.260">
    <property type="entry name" value="Galactose-binding domain-like"/>
    <property type="match status" value="1"/>
</dbReference>
<reference evidence="3 4" key="1">
    <citation type="submission" date="2018-05" db="EMBL/GenBank/DDBJ databases">
        <title>Paenibacillus flagellatus sp. nov., isolated from selenium mineral soil.</title>
        <authorList>
            <person name="Dai X."/>
        </authorList>
    </citation>
    <scope>NUCLEOTIDE SEQUENCE [LARGE SCALE GENOMIC DNA]</scope>
    <source>
        <strain evidence="3 4">DXL2</strain>
    </source>
</reference>
<evidence type="ECO:0000256" key="2">
    <source>
        <dbReference type="SAM" id="SignalP"/>
    </source>
</evidence>
<proteinExistence type="predicted"/>
<dbReference type="InterPro" id="IPR008979">
    <property type="entry name" value="Galactose-bd-like_sf"/>
</dbReference>
<evidence type="ECO:0000313" key="4">
    <source>
        <dbReference type="Proteomes" id="UP000247476"/>
    </source>
</evidence>
<dbReference type="SUPFAM" id="SSF49785">
    <property type="entry name" value="Galactose-binding domain-like"/>
    <property type="match status" value="1"/>
</dbReference>
<dbReference type="AlphaFoldDB" id="A0A2V5KCR0"/>
<evidence type="ECO:0000256" key="1">
    <source>
        <dbReference type="SAM" id="MobiDB-lite"/>
    </source>
</evidence>
<dbReference type="SUPFAM" id="SSF50969">
    <property type="entry name" value="YVTN repeat-like/Quinoprotein amine dehydrogenase"/>
    <property type="match status" value="1"/>
</dbReference>
<feature type="region of interest" description="Disordered" evidence="1">
    <location>
        <begin position="56"/>
        <end position="85"/>
    </location>
</feature>
<sequence>MVLNFGFVRRKLPLRATLLLPIAFLIAFPPFHKPASAADLRFDNYSFEQDLTGWTPVIDKDNGNDRDEKGSGARITNEQSRDGQYSVRIDDTKKSRAVGLESGKLAVEAGAGYVAFADVKAEKGTAELHLRFYDAGGQLLNGTHTAAEPAPDWKTIQASMTAPAGAAFAAVLLYSGKENEGTAYWDHIRFTKDFTNLGAQVGTSAPLGSTFGIGENQNSIYSVITGNATDLPIMQVIDADTESVSKAIPLPASNANPTGAWGAATASDGTVYFGAYQNGKMYKYVPGDTAITDLGLPLPNQQFVWDLAAGKDGKVYGGTYDDAGFFQYDPSAGFTRIGSMPIYDAPGQNIQYLRSLAHDAERNVSYLAVGANASVIRYDHATGSKTDILPAKYKTTPLAGAVEFEGDRVFVSLGGYIVVLNVQTNPDGSVTATEEAGISGTTPRVSPERDGGVYFIKNGKLARYDIASRTFTTLEHTVPGRVQRFGWITLKDQAAYPGETLVAVASTNNETYLMKYNPQNGSFRMARVEGAPRIPGAINSIGTGPDGNIYTSAFQYGGLGVYRPFAGDANDNQPEYVYAPINQIDKMASYNGKLYLGVYPGGNLFEYDPNEPWNPGVNPKSRISTSGYGQDRPKSIAYGDNRVFMGSTGITNERKGALSVYDYETGVTTVHKDIVTDQSVTALVYHNGLVYGGSSIRGGYSSIPTQTEAKLFIYDPETKTKTAELRLPTKSNGDKPTAITELEVVDGNLWGFAEGYLFVFNPESRTFDYFEEKFPDVRYPGGAYRDADLVTVDKDPNSVYGTIGNKYLFKIDRADKAVTILQSDGADMLTADRLGNLYYKHNDRELWRYSF</sequence>
<dbReference type="Gene3D" id="2.130.10.10">
    <property type="entry name" value="YVTN repeat-like/Quinoprotein amine dehydrogenase"/>
    <property type="match status" value="1"/>
</dbReference>
<organism evidence="3 4">
    <name type="scientific">Paenibacillus flagellatus</name>
    <dbReference type="NCBI Taxonomy" id="2211139"/>
    <lineage>
        <taxon>Bacteria</taxon>
        <taxon>Bacillati</taxon>
        <taxon>Bacillota</taxon>
        <taxon>Bacilli</taxon>
        <taxon>Bacillales</taxon>
        <taxon>Paenibacillaceae</taxon>
        <taxon>Paenibacillus</taxon>
    </lineage>
</organism>
<dbReference type="InterPro" id="IPR011044">
    <property type="entry name" value="Quino_amine_DH_bsu"/>
</dbReference>
<gene>
    <name evidence="3" type="ORF">DLM86_02890</name>
</gene>
<dbReference type="SUPFAM" id="SSF101898">
    <property type="entry name" value="NHL repeat"/>
    <property type="match status" value="1"/>
</dbReference>
<comment type="caution">
    <text evidence="3">The sequence shown here is derived from an EMBL/GenBank/DDBJ whole genome shotgun (WGS) entry which is preliminary data.</text>
</comment>
<protein>
    <submittedName>
        <fullName evidence="3">Uncharacterized protein</fullName>
    </submittedName>
</protein>
<evidence type="ECO:0000313" key="3">
    <source>
        <dbReference type="EMBL" id="PYI57401.1"/>
    </source>
</evidence>
<dbReference type="EMBL" id="QJVJ01000001">
    <property type="protein sequence ID" value="PYI57401.1"/>
    <property type="molecule type" value="Genomic_DNA"/>
</dbReference>
<dbReference type="InterPro" id="IPR015943">
    <property type="entry name" value="WD40/YVTN_repeat-like_dom_sf"/>
</dbReference>
<feature type="signal peptide" evidence="2">
    <location>
        <begin position="1"/>
        <end position="37"/>
    </location>
</feature>
<feature type="chain" id="PRO_5016098753" evidence="2">
    <location>
        <begin position="38"/>
        <end position="851"/>
    </location>
</feature>
<dbReference type="Proteomes" id="UP000247476">
    <property type="component" value="Unassembled WGS sequence"/>
</dbReference>
<accession>A0A2V5KCR0</accession>
<feature type="compositionally biased region" description="Basic and acidic residues" evidence="1">
    <location>
        <begin position="58"/>
        <end position="71"/>
    </location>
</feature>
<keyword evidence="2" id="KW-0732">Signal</keyword>
<keyword evidence="4" id="KW-1185">Reference proteome</keyword>
<name>A0A2V5KCR0_9BACL</name>